<gene>
    <name evidence="7" type="ORF">EZS27_018982</name>
</gene>
<reference evidence="7" key="1">
    <citation type="submission" date="2019-03" db="EMBL/GenBank/DDBJ databases">
        <title>Single cell metagenomics reveals metabolic interactions within the superorganism composed of flagellate Streblomastix strix and complex community of Bacteroidetes bacteria on its surface.</title>
        <authorList>
            <person name="Treitli S.C."/>
            <person name="Kolisko M."/>
            <person name="Husnik F."/>
            <person name="Keeling P."/>
            <person name="Hampl V."/>
        </authorList>
    </citation>
    <scope>NUCLEOTIDE SEQUENCE</scope>
    <source>
        <strain evidence="7">STM</strain>
    </source>
</reference>
<accession>A0A5J4RG64</accession>
<evidence type="ECO:0000256" key="1">
    <source>
        <dbReference type="ARBA" id="ARBA00022475"/>
    </source>
</evidence>
<protein>
    <submittedName>
        <fullName evidence="7">Prolipoprotein diacylglyceryl transferase</fullName>
        <ecNumber evidence="7">2.4.99.-</ecNumber>
    </submittedName>
</protein>
<keyword evidence="5 6" id="KW-0472">Membrane</keyword>
<dbReference type="NCBIfam" id="TIGR00544">
    <property type="entry name" value="lgt"/>
    <property type="match status" value="1"/>
</dbReference>
<evidence type="ECO:0000256" key="2">
    <source>
        <dbReference type="ARBA" id="ARBA00022679"/>
    </source>
</evidence>
<sequence length="276" mass="32251">MNHFLAFVQWNPDPVLINIGIPIRYYGLLWIIGIIFAYFIVRRQFRDKKIDEKKFEPLLFYCLFGIFIGARLGHCLFYQPDYYLLHPIEMLLPVKIMPDGGWKFIGYQGLASHGGTIGLIVALWLYVRKTKLNYMDILDMIGVATPLTGSCIRIANLMNSEIIGKRTDVPWAFIFEREDLYPRHPAQLYEAIAYLILFFITFFIYKNYGKKMHRGFFFGFCLTSIFIFRFFVEFIKENQVAFETEMSFNMGQLLSIPFILIGIGSMLAGKKLDKLK</sequence>
<comment type="caution">
    <text evidence="7">The sequence shown here is derived from an EMBL/GenBank/DDBJ whole genome shotgun (WGS) entry which is preliminary data.</text>
</comment>
<keyword evidence="2 7" id="KW-0808">Transferase</keyword>
<dbReference type="EC" id="2.4.99.-" evidence="7"/>
<feature type="transmembrane region" description="Helical" evidence="6">
    <location>
        <begin position="23"/>
        <end position="41"/>
    </location>
</feature>
<dbReference type="Pfam" id="PF01790">
    <property type="entry name" value="LGT"/>
    <property type="match status" value="1"/>
</dbReference>
<evidence type="ECO:0000313" key="7">
    <source>
        <dbReference type="EMBL" id="KAA6332524.1"/>
    </source>
</evidence>
<dbReference type="GO" id="GO:0005886">
    <property type="term" value="C:plasma membrane"/>
    <property type="evidence" value="ECO:0007669"/>
    <property type="project" value="InterPro"/>
</dbReference>
<feature type="transmembrane region" description="Helical" evidence="6">
    <location>
        <begin position="105"/>
        <end position="125"/>
    </location>
</feature>
<dbReference type="HAMAP" id="MF_01147">
    <property type="entry name" value="Lgt"/>
    <property type="match status" value="1"/>
</dbReference>
<feature type="transmembrane region" description="Helical" evidence="6">
    <location>
        <begin position="252"/>
        <end position="269"/>
    </location>
</feature>
<keyword evidence="3 6" id="KW-0812">Transmembrane</keyword>
<dbReference type="AlphaFoldDB" id="A0A5J4RG64"/>
<keyword evidence="1" id="KW-1003">Cell membrane</keyword>
<keyword evidence="7" id="KW-0449">Lipoprotein</keyword>
<evidence type="ECO:0000256" key="5">
    <source>
        <dbReference type="ARBA" id="ARBA00023136"/>
    </source>
</evidence>
<proteinExistence type="inferred from homology"/>
<name>A0A5J4RG64_9ZZZZ</name>
<evidence type="ECO:0000256" key="6">
    <source>
        <dbReference type="SAM" id="Phobius"/>
    </source>
</evidence>
<keyword evidence="4 6" id="KW-1133">Transmembrane helix</keyword>
<dbReference type="GO" id="GO:0008961">
    <property type="term" value="F:phosphatidylglycerol-prolipoprotein diacylglyceryl transferase activity"/>
    <property type="evidence" value="ECO:0007669"/>
    <property type="project" value="InterPro"/>
</dbReference>
<evidence type="ECO:0000256" key="3">
    <source>
        <dbReference type="ARBA" id="ARBA00022692"/>
    </source>
</evidence>
<organism evidence="7">
    <name type="scientific">termite gut metagenome</name>
    <dbReference type="NCBI Taxonomy" id="433724"/>
    <lineage>
        <taxon>unclassified sequences</taxon>
        <taxon>metagenomes</taxon>
        <taxon>organismal metagenomes</taxon>
    </lineage>
</organism>
<dbReference type="PANTHER" id="PTHR30589">
    <property type="entry name" value="PROLIPOPROTEIN DIACYLGLYCERYL TRANSFERASE"/>
    <property type="match status" value="1"/>
</dbReference>
<dbReference type="InterPro" id="IPR001640">
    <property type="entry name" value="Lgt"/>
</dbReference>
<feature type="transmembrane region" description="Helical" evidence="6">
    <location>
        <begin position="137"/>
        <end position="155"/>
    </location>
</feature>
<dbReference type="PANTHER" id="PTHR30589:SF0">
    <property type="entry name" value="PHOSPHATIDYLGLYCEROL--PROLIPOPROTEIN DIACYLGLYCERYL TRANSFERASE"/>
    <property type="match status" value="1"/>
</dbReference>
<feature type="transmembrane region" description="Helical" evidence="6">
    <location>
        <begin position="191"/>
        <end position="208"/>
    </location>
</feature>
<dbReference type="EMBL" id="SNRY01001230">
    <property type="protein sequence ID" value="KAA6332524.1"/>
    <property type="molecule type" value="Genomic_DNA"/>
</dbReference>
<keyword evidence="7" id="KW-0328">Glycosyltransferase</keyword>
<feature type="transmembrane region" description="Helical" evidence="6">
    <location>
        <begin position="215"/>
        <end position="232"/>
    </location>
</feature>
<evidence type="ECO:0000256" key="4">
    <source>
        <dbReference type="ARBA" id="ARBA00022989"/>
    </source>
</evidence>
<dbReference type="GO" id="GO:0042158">
    <property type="term" value="P:lipoprotein biosynthetic process"/>
    <property type="evidence" value="ECO:0007669"/>
    <property type="project" value="InterPro"/>
</dbReference>
<feature type="transmembrane region" description="Helical" evidence="6">
    <location>
        <begin position="61"/>
        <end position="85"/>
    </location>
</feature>